<reference evidence="1" key="1">
    <citation type="journal article" date="2014" name="Int. J. Syst. Evol. Microbiol.">
        <title>Complete genome sequence of Corynebacterium casei LMG S-19264T (=DSM 44701T), isolated from a smear-ripened cheese.</title>
        <authorList>
            <consortium name="US DOE Joint Genome Institute (JGI-PGF)"/>
            <person name="Walter F."/>
            <person name="Albersmeier A."/>
            <person name="Kalinowski J."/>
            <person name="Ruckert C."/>
        </authorList>
    </citation>
    <scope>NUCLEOTIDE SEQUENCE</scope>
    <source>
        <strain evidence="1">CGMCC 4.5737</strain>
    </source>
</reference>
<reference evidence="1" key="2">
    <citation type="submission" date="2020-09" db="EMBL/GenBank/DDBJ databases">
        <authorList>
            <person name="Sun Q."/>
            <person name="Zhou Y."/>
        </authorList>
    </citation>
    <scope>NUCLEOTIDE SEQUENCE</scope>
    <source>
        <strain evidence="1">CGMCC 4.5737</strain>
    </source>
</reference>
<dbReference type="EMBL" id="BMMK01000035">
    <property type="protein sequence ID" value="GGM75774.1"/>
    <property type="molecule type" value="Genomic_DNA"/>
</dbReference>
<evidence type="ECO:0000313" key="1">
    <source>
        <dbReference type="EMBL" id="GGM75774.1"/>
    </source>
</evidence>
<sequence length="80" mass="8956">MDIVQRLPEDLQALVAVLGEQPEERTPVADRVAWLLAVAQVLDRAAHRGRYAEFETTRDLAGQARTRVYQLVSEQVGGVR</sequence>
<keyword evidence="2" id="KW-1185">Reference proteome</keyword>
<organism evidence="1 2">
    <name type="scientific">Longimycelium tulufanense</name>
    <dbReference type="NCBI Taxonomy" id="907463"/>
    <lineage>
        <taxon>Bacteria</taxon>
        <taxon>Bacillati</taxon>
        <taxon>Actinomycetota</taxon>
        <taxon>Actinomycetes</taxon>
        <taxon>Pseudonocardiales</taxon>
        <taxon>Pseudonocardiaceae</taxon>
        <taxon>Longimycelium</taxon>
    </lineage>
</organism>
<comment type="caution">
    <text evidence="1">The sequence shown here is derived from an EMBL/GenBank/DDBJ whole genome shotgun (WGS) entry which is preliminary data.</text>
</comment>
<name>A0A8J3CHE7_9PSEU</name>
<evidence type="ECO:0000313" key="2">
    <source>
        <dbReference type="Proteomes" id="UP000637578"/>
    </source>
</evidence>
<accession>A0A8J3CHE7</accession>
<dbReference type="Proteomes" id="UP000637578">
    <property type="component" value="Unassembled WGS sequence"/>
</dbReference>
<protein>
    <submittedName>
        <fullName evidence="1">Uncharacterized protein</fullName>
    </submittedName>
</protein>
<proteinExistence type="predicted"/>
<dbReference type="RefSeq" id="WP_189061154.1">
    <property type="nucleotide sequence ID" value="NZ_BMMK01000035.1"/>
</dbReference>
<gene>
    <name evidence="1" type="ORF">GCM10012275_53110</name>
</gene>
<dbReference type="AlphaFoldDB" id="A0A8J3CHE7"/>